<keyword evidence="4" id="KW-1185">Reference proteome</keyword>
<dbReference type="InterPro" id="IPR049248">
    <property type="entry name" value="DUF6881"/>
</dbReference>
<feature type="domain" description="DUF6881" evidence="2">
    <location>
        <begin position="2"/>
        <end position="90"/>
    </location>
</feature>
<evidence type="ECO:0000256" key="1">
    <source>
        <dbReference type="SAM" id="MobiDB-lite"/>
    </source>
</evidence>
<dbReference type="Pfam" id="PF21812">
    <property type="entry name" value="DUF6881"/>
    <property type="match status" value="1"/>
</dbReference>
<dbReference type="RefSeq" id="WP_167974994.1">
    <property type="nucleotide sequence ID" value="NZ_VSRL01000052.1"/>
</dbReference>
<evidence type="ECO:0000313" key="4">
    <source>
        <dbReference type="Proteomes" id="UP001515943"/>
    </source>
</evidence>
<feature type="region of interest" description="Disordered" evidence="1">
    <location>
        <begin position="42"/>
        <end position="75"/>
    </location>
</feature>
<comment type="caution">
    <text evidence="3">The sequence shown here is derived from an EMBL/GenBank/DDBJ whole genome shotgun (WGS) entry which is preliminary data.</text>
</comment>
<accession>A0ABX1FHH8</accession>
<sequence>MRYLKVLWSHDLPDEPIELYSELDDAGYETRKVEIYRDGRRDFADGESSSGTTMLGESPLPSLEEIAEQEEFSPSLIEGADFERVWRQVVGDSGDS</sequence>
<reference evidence="3 4" key="1">
    <citation type="submission" date="2019-08" db="EMBL/GenBank/DDBJ databases">
        <title>Lentzea from Indian Himalayas.</title>
        <authorList>
            <person name="Mandal S."/>
            <person name="Mallick Gupta A."/>
            <person name="Maiti P.K."/>
            <person name="Sarkar J."/>
            <person name="Mandal S."/>
        </authorList>
    </citation>
    <scope>NUCLEOTIDE SEQUENCE [LARGE SCALE GENOMIC DNA]</scope>
    <source>
        <strain evidence="3 4">PSKA42</strain>
    </source>
</reference>
<proteinExistence type="predicted"/>
<evidence type="ECO:0000313" key="3">
    <source>
        <dbReference type="EMBL" id="NKE58352.1"/>
    </source>
</evidence>
<dbReference type="EMBL" id="VSRL01000052">
    <property type="protein sequence ID" value="NKE58352.1"/>
    <property type="molecule type" value="Genomic_DNA"/>
</dbReference>
<gene>
    <name evidence="3" type="ORF">FXN61_16580</name>
</gene>
<organism evidence="3 4">
    <name type="scientific">Lentzea indica</name>
    <dbReference type="NCBI Taxonomy" id="2604800"/>
    <lineage>
        <taxon>Bacteria</taxon>
        <taxon>Bacillati</taxon>
        <taxon>Actinomycetota</taxon>
        <taxon>Actinomycetes</taxon>
        <taxon>Pseudonocardiales</taxon>
        <taxon>Pseudonocardiaceae</taxon>
        <taxon>Lentzea</taxon>
    </lineage>
</organism>
<evidence type="ECO:0000259" key="2">
    <source>
        <dbReference type="Pfam" id="PF21812"/>
    </source>
</evidence>
<protein>
    <recommendedName>
        <fullName evidence="2">DUF6881 domain-containing protein</fullName>
    </recommendedName>
</protein>
<name>A0ABX1FHH8_9PSEU</name>
<dbReference type="Proteomes" id="UP001515943">
    <property type="component" value="Unassembled WGS sequence"/>
</dbReference>